<dbReference type="Pfam" id="PF15680">
    <property type="entry name" value="OFCC1"/>
    <property type="match status" value="1"/>
</dbReference>
<proteinExistence type="predicted"/>
<feature type="compositionally biased region" description="Polar residues" evidence="1">
    <location>
        <begin position="36"/>
        <end position="55"/>
    </location>
</feature>
<dbReference type="InterPro" id="IPR031390">
    <property type="entry name" value="OFCC1"/>
</dbReference>
<dbReference type="Proteomes" id="UP001652640">
    <property type="component" value="Chromosome 27"/>
</dbReference>
<accession>A0ABM4HBX3</accession>
<dbReference type="GeneID" id="110122836"/>
<sequence>MDREKFQQKALKQTKQKKSKSAEFLMVKEDGEATEGTGNPAFNMSSPDLSAQQASGKKVIRHDMRDRTLAAHQQKCRLQASAEPKGNEYSRNYFDPLMDEEINPRQCGMEVSQEDESVVEGTLSSEDPMSSRKNLEHYKKDSEAISADSEETERNTQKNVILPGSPSLEQDLRFDGEGLSEYIPMSCLKSGRTFEKRHSQARYPPGSNPPIKGSSVALAPLEGPTL</sequence>
<reference evidence="2" key="1">
    <citation type="journal article" date="2022" name="J. Hered.">
        <title>A De Novo Chromosome-Level Genome Assembly of the White-Tailed Deer, Odocoileus Virginianus.</title>
        <authorList>
            <person name="London E.W."/>
            <person name="Roca A.L."/>
            <person name="Novakofski J.E."/>
            <person name="Mateus-Pinilla N.E."/>
        </authorList>
    </citation>
    <scope>NUCLEOTIDE SEQUENCE [LARGE SCALE GENOMIC DNA]</scope>
</reference>
<keyword evidence="2" id="KW-1185">Reference proteome</keyword>
<evidence type="ECO:0000313" key="3">
    <source>
        <dbReference type="RefSeq" id="XP_070313063.1"/>
    </source>
</evidence>
<gene>
    <name evidence="3" type="primary">LOC110122836</name>
</gene>
<organism evidence="2 3">
    <name type="scientific">Odocoileus virginianus</name>
    <name type="common">White-tailed deer</name>
    <dbReference type="NCBI Taxonomy" id="9874"/>
    <lineage>
        <taxon>Eukaryota</taxon>
        <taxon>Metazoa</taxon>
        <taxon>Chordata</taxon>
        <taxon>Craniata</taxon>
        <taxon>Vertebrata</taxon>
        <taxon>Euteleostomi</taxon>
        <taxon>Mammalia</taxon>
        <taxon>Eutheria</taxon>
        <taxon>Laurasiatheria</taxon>
        <taxon>Artiodactyla</taxon>
        <taxon>Ruminantia</taxon>
        <taxon>Pecora</taxon>
        <taxon>Cervidae</taxon>
        <taxon>Odocoileinae</taxon>
        <taxon>Odocoileus</taxon>
    </lineage>
</organism>
<dbReference type="PANTHER" id="PTHR33862">
    <property type="entry name" value="OROFACIAL CLEFT 1 CANDIDATE GENE 1 PROTEIN"/>
    <property type="match status" value="1"/>
</dbReference>
<feature type="region of interest" description="Disordered" evidence="1">
    <location>
        <begin position="110"/>
        <end position="173"/>
    </location>
</feature>
<evidence type="ECO:0000313" key="2">
    <source>
        <dbReference type="Proteomes" id="UP001652640"/>
    </source>
</evidence>
<protein>
    <submittedName>
        <fullName evidence="3">Orofacial cleft 1 candidate gene 1 protein</fullName>
    </submittedName>
</protein>
<evidence type="ECO:0000256" key="1">
    <source>
        <dbReference type="SAM" id="MobiDB-lite"/>
    </source>
</evidence>
<dbReference type="RefSeq" id="XP_070313063.1">
    <property type="nucleotide sequence ID" value="XM_070456962.1"/>
</dbReference>
<dbReference type="PANTHER" id="PTHR33862:SF3">
    <property type="entry name" value="OROFACIAL CLEFT 1 CANDIDATE GENE 1 PROTEIN"/>
    <property type="match status" value="1"/>
</dbReference>
<feature type="compositionally biased region" description="Basic and acidic residues" evidence="1">
    <location>
        <begin position="129"/>
        <end position="143"/>
    </location>
</feature>
<reference evidence="3" key="2">
    <citation type="submission" date="2025-08" db="UniProtKB">
        <authorList>
            <consortium name="RefSeq"/>
        </authorList>
    </citation>
    <scope>IDENTIFICATION</scope>
    <source>
        <tissue evidence="3">Tongue muscle</tissue>
    </source>
</reference>
<feature type="region of interest" description="Disordered" evidence="1">
    <location>
        <begin position="1"/>
        <end position="60"/>
    </location>
</feature>
<name>A0ABM4HBX3_ODOVR</name>
<feature type="region of interest" description="Disordered" evidence="1">
    <location>
        <begin position="193"/>
        <end position="226"/>
    </location>
</feature>